<evidence type="ECO:0000256" key="2">
    <source>
        <dbReference type="ARBA" id="ARBA00004651"/>
    </source>
</evidence>
<evidence type="ECO:0000313" key="15">
    <source>
        <dbReference type="EMBL" id="PIP17050.1"/>
    </source>
</evidence>
<keyword evidence="6 13" id="KW-0812">Transmembrane</keyword>
<dbReference type="PANTHER" id="PTHR35864:SF1">
    <property type="entry name" value="ZINC METALLOPROTEASE YWHC-RELATED"/>
    <property type="match status" value="1"/>
</dbReference>
<dbReference type="PANTHER" id="PTHR35864">
    <property type="entry name" value="ZINC METALLOPROTEASE MJ0611-RELATED"/>
    <property type="match status" value="1"/>
</dbReference>
<feature type="transmembrane region" description="Helical" evidence="13">
    <location>
        <begin position="53"/>
        <end position="75"/>
    </location>
</feature>
<gene>
    <name evidence="15" type="ORF">COX44_02005</name>
</gene>
<keyword evidence="11" id="KW-0482">Metalloprotease</keyword>
<evidence type="ECO:0000256" key="11">
    <source>
        <dbReference type="ARBA" id="ARBA00023049"/>
    </source>
</evidence>
<evidence type="ECO:0000256" key="5">
    <source>
        <dbReference type="ARBA" id="ARBA00022670"/>
    </source>
</evidence>
<comment type="similarity">
    <text evidence="3">Belongs to the peptidase M50B family.</text>
</comment>
<feature type="transmembrane region" description="Helical" evidence="13">
    <location>
        <begin position="129"/>
        <end position="148"/>
    </location>
</feature>
<feature type="transmembrane region" description="Helical" evidence="13">
    <location>
        <begin position="95"/>
        <end position="117"/>
    </location>
</feature>
<evidence type="ECO:0000256" key="10">
    <source>
        <dbReference type="ARBA" id="ARBA00022989"/>
    </source>
</evidence>
<dbReference type="EMBL" id="PCRH01000045">
    <property type="protein sequence ID" value="PIP17050.1"/>
    <property type="molecule type" value="Genomic_DNA"/>
</dbReference>
<evidence type="ECO:0000256" key="3">
    <source>
        <dbReference type="ARBA" id="ARBA00007931"/>
    </source>
</evidence>
<dbReference type="GO" id="GO:0006508">
    <property type="term" value="P:proteolysis"/>
    <property type="evidence" value="ECO:0007669"/>
    <property type="project" value="UniProtKB-KW"/>
</dbReference>
<evidence type="ECO:0000256" key="9">
    <source>
        <dbReference type="ARBA" id="ARBA00022833"/>
    </source>
</evidence>
<dbReference type="InterPro" id="IPR052348">
    <property type="entry name" value="Metallopeptidase_M50B"/>
</dbReference>
<keyword evidence="4" id="KW-1003">Cell membrane</keyword>
<keyword evidence="7" id="KW-0479">Metal-binding</keyword>
<comment type="subcellular location">
    <subcellularLocation>
        <location evidence="2">Cell membrane</location>
        <topology evidence="2">Multi-pass membrane protein</topology>
    </subcellularLocation>
</comment>
<dbReference type="InterPro" id="IPR044537">
    <property type="entry name" value="Rip2-like"/>
</dbReference>
<evidence type="ECO:0000256" key="7">
    <source>
        <dbReference type="ARBA" id="ARBA00022723"/>
    </source>
</evidence>
<evidence type="ECO:0000259" key="14">
    <source>
        <dbReference type="Pfam" id="PF02163"/>
    </source>
</evidence>
<dbReference type="Proteomes" id="UP000231480">
    <property type="component" value="Unassembled WGS sequence"/>
</dbReference>
<dbReference type="InterPro" id="IPR008915">
    <property type="entry name" value="Peptidase_M50"/>
</dbReference>
<keyword evidence="10 13" id="KW-1133">Transmembrane helix</keyword>
<dbReference type="GO" id="GO:0005886">
    <property type="term" value="C:plasma membrane"/>
    <property type="evidence" value="ECO:0007669"/>
    <property type="project" value="UniProtKB-SubCell"/>
</dbReference>
<dbReference type="GO" id="GO:0008237">
    <property type="term" value="F:metallopeptidase activity"/>
    <property type="evidence" value="ECO:0007669"/>
    <property type="project" value="UniProtKB-KW"/>
</dbReference>
<dbReference type="GO" id="GO:0046872">
    <property type="term" value="F:metal ion binding"/>
    <property type="evidence" value="ECO:0007669"/>
    <property type="project" value="UniProtKB-KW"/>
</dbReference>
<comment type="caution">
    <text evidence="15">The sequence shown here is derived from an EMBL/GenBank/DDBJ whole genome shotgun (WGS) entry which is preliminary data.</text>
</comment>
<dbReference type="CDD" id="cd06158">
    <property type="entry name" value="S2P-M50_like_1"/>
    <property type="match status" value="1"/>
</dbReference>
<name>A0A2G9YCV3_9BACT</name>
<sequence>MDIIFSLAVLLFSVTVHEFAHGWMAYRLGDSTAKDSGRLTLNPLKHLDPIGSFIVPLILFFISRLSGGGFIFGWAKPVPFNPDNLRDRRWGTAKVAAAGPSANLLIALVFGFALRFLPSQFIPAGLTQIFSLIIFLNLLLAIFNSIPLPPLDGSKILFAFLPHSWRNLRIFLERYGMFLLLFLIFFAFQWILPLIFFIYQFIVGISV</sequence>
<feature type="transmembrane region" description="Helical" evidence="13">
    <location>
        <begin position="175"/>
        <end position="202"/>
    </location>
</feature>
<evidence type="ECO:0000256" key="6">
    <source>
        <dbReference type="ARBA" id="ARBA00022692"/>
    </source>
</evidence>
<keyword evidence="12 13" id="KW-0472">Membrane</keyword>
<evidence type="ECO:0000256" key="8">
    <source>
        <dbReference type="ARBA" id="ARBA00022801"/>
    </source>
</evidence>
<keyword evidence="8" id="KW-0378">Hydrolase</keyword>
<feature type="domain" description="Peptidase M50" evidence="14">
    <location>
        <begin position="121"/>
        <end position="181"/>
    </location>
</feature>
<evidence type="ECO:0000256" key="12">
    <source>
        <dbReference type="ARBA" id="ARBA00023136"/>
    </source>
</evidence>
<evidence type="ECO:0000256" key="4">
    <source>
        <dbReference type="ARBA" id="ARBA00022475"/>
    </source>
</evidence>
<keyword evidence="5 15" id="KW-0645">Protease</keyword>
<protein>
    <submittedName>
        <fullName evidence="15">Site-2 protease family protein</fullName>
    </submittedName>
</protein>
<proteinExistence type="inferred from homology"/>
<evidence type="ECO:0000256" key="13">
    <source>
        <dbReference type="SAM" id="Phobius"/>
    </source>
</evidence>
<accession>A0A2G9YCV3</accession>
<evidence type="ECO:0000256" key="1">
    <source>
        <dbReference type="ARBA" id="ARBA00001947"/>
    </source>
</evidence>
<dbReference type="Pfam" id="PF02163">
    <property type="entry name" value="Peptidase_M50"/>
    <property type="match status" value="1"/>
</dbReference>
<keyword evidence="9" id="KW-0862">Zinc</keyword>
<dbReference type="AlphaFoldDB" id="A0A2G9YCV3"/>
<organism evidence="15 16">
    <name type="scientific">Candidatus Portnoybacteria bacterium CG23_combo_of_CG06-09_8_20_14_all_37_13</name>
    <dbReference type="NCBI Taxonomy" id="1974819"/>
    <lineage>
        <taxon>Bacteria</taxon>
        <taxon>Candidatus Portnoyibacteriota</taxon>
    </lineage>
</organism>
<reference evidence="15 16" key="1">
    <citation type="submission" date="2017-09" db="EMBL/GenBank/DDBJ databases">
        <title>Depth-based differentiation of microbial function through sediment-hosted aquifers and enrichment of novel symbionts in the deep terrestrial subsurface.</title>
        <authorList>
            <person name="Probst A.J."/>
            <person name="Ladd B."/>
            <person name="Jarett J.K."/>
            <person name="Geller-Mcgrath D.E."/>
            <person name="Sieber C.M."/>
            <person name="Emerson J.B."/>
            <person name="Anantharaman K."/>
            <person name="Thomas B.C."/>
            <person name="Malmstrom R."/>
            <person name="Stieglmeier M."/>
            <person name="Klingl A."/>
            <person name="Woyke T."/>
            <person name="Ryan C.M."/>
            <person name="Banfield J.F."/>
        </authorList>
    </citation>
    <scope>NUCLEOTIDE SEQUENCE [LARGE SCALE GENOMIC DNA]</scope>
    <source>
        <strain evidence="15">CG23_combo_of_CG06-09_8_20_14_all_37_13</strain>
    </source>
</reference>
<evidence type="ECO:0000313" key="16">
    <source>
        <dbReference type="Proteomes" id="UP000231480"/>
    </source>
</evidence>
<comment type="cofactor">
    <cofactor evidence="1">
        <name>Zn(2+)</name>
        <dbReference type="ChEBI" id="CHEBI:29105"/>
    </cofactor>
</comment>